<accession>D7EAT0</accession>
<name>D7EAT0_METEZ</name>
<gene>
    <name evidence="2" type="ordered locus">Metev_1603</name>
</gene>
<protein>
    <recommendedName>
        <fullName evidence="4">DUF11 domain-containing protein</fullName>
    </recommendedName>
</protein>
<dbReference type="AlphaFoldDB" id="D7EAT0"/>
<keyword evidence="3" id="KW-1185">Reference proteome</keyword>
<organism evidence="2 3">
    <name type="scientific">Methanohalobium evestigatum (strain ATCC BAA-1072 / DSM 3721 / NBRC 107634 / OCM 161 / Z-7303)</name>
    <dbReference type="NCBI Taxonomy" id="644295"/>
    <lineage>
        <taxon>Archaea</taxon>
        <taxon>Methanobacteriati</taxon>
        <taxon>Methanobacteriota</taxon>
        <taxon>Stenosarchaea group</taxon>
        <taxon>Methanomicrobia</taxon>
        <taxon>Methanosarcinales</taxon>
        <taxon>Methanosarcinaceae</taxon>
        <taxon>Methanohalobium</taxon>
    </lineage>
</organism>
<evidence type="ECO:0000256" key="1">
    <source>
        <dbReference type="SAM" id="MobiDB-lite"/>
    </source>
</evidence>
<evidence type="ECO:0000313" key="3">
    <source>
        <dbReference type="Proteomes" id="UP000000391"/>
    </source>
</evidence>
<feature type="region of interest" description="Disordered" evidence="1">
    <location>
        <begin position="399"/>
        <end position="425"/>
    </location>
</feature>
<reference evidence="2 3" key="1">
    <citation type="submission" date="2010-06" db="EMBL/GenBank/DDBJ databases">
        <title>Complete sequence chromosome of Methanohalobium evestigatum Z-7303.</title>
        <authorList>
            <consortium name="US DOE Joint Genome Institute"/>
            <person name="Lucas S."/>
            <person name="Copeland A."/>
            <person name="Lapidus A."/>
            <person name="Cheng J.-F."/>
            <person name="Bruce D."/>
            <person name="Goodwin L."/>
            <person name="Pitluck S."/>
            <person name="Saunders E."/>
            <person name="Detter J.C."/>
            <person name="Han C."/>
            <person name="Tapia R."/>
            <person name="Land M."/>
            <person name="Hauser L."/>
            <person name="Kyrpides N."/>
            <person name="Mikhailova N."/>
            <person name="Sieprawska-Lupa M."/>
            <person name="Whitman W.B."/>
            <person name="Anderson I."/>
            <person name="Woyke T."/>
        </authorList>
    </citation>
    <scope>NUCLEOTIDE SEQUENCE [LARGE SCALE GENOMIC DNA]</scope>
    <source>
        <strain evidence="3">ATCC BAA-1072 / DSM 3721 / NBRC 107634 / OCM 161 / Z-7303</strain>
    </source>
</reference>
<dbReference type="KEGG" id="mev:Metev_1603"/>
<dbReference type="InterPro" id="IPR047589">
    <property type="entry name" value="DUF11_rpt"/>
</dbReference>
<dbReference type="GeneID" id="9347244"/>
<dbReference type="HOGENOM" id="CLU_648324_0_0_2"/>
<dbReference type="OrthoDB" id="141125at2157"/>
<evidence type="ECO:0000313" key="2">
    <source>
        <dbReference type="EMBL" id="ADI74447.1"/>
    </source>
</evidence>
<dbReference type="EMBL" id="CP002069">
    <property type="protein sequence ID" value="ADI74447.1"/>
    <property type="molecule type" value="Genomic_DNA"/>
</dbReference>
<proteinExistence type="predicted"/>
<evidence type="ECO:0008006" key="4">
    <source>
        <dbReference type="Google" id="ProtNLM"/>
    </source>
</evidence>
<dbReference type="STRING" id="644295.Metev_1603"/>
<dbReference type="PROSITE" id="PS51257">
    <property type="entry name" value="PROKAR_LIPOPROTEIN"/>
    <property type="match status" value="1"/>
</dbReference>
<sequence precursor="true">MNYYRLQPIILLLIASIAFIGVACADDGNTTNETNVSEWTHKGNYTLYWGDTIKVSGYDIEVEDFSKASEFSDIKHVVVSVKNSTTSWRSILSVNNTTIQPNVDYNNNTASEVFNGSLKINSFEIVNNESVSTPYTNIGVYKAKDPEELKTFRKINKTWINTTLEVKKWGGQDVYINERARITLQIENLKDIDFENIKINESLPEHFVVDPDKDVNISMDLDGKSTKQFSYHIKSLKAGEFKLPPTHIALTHLGITYHKNITEYEPIHNNTTKPSWITVHGPKLNITKTIDAPKDLKVDDVVNITVDVQNTGDRSATVNIEDRLPAKAELIEGNIKDSLILHPSQKRILDYSIKMKDKGNVIVPAASAEFVDQKRYSDTVRTERFMLNVGDVPVQESDELKNIGGKTENNTKNTSNSNIKEQNQTEKGIFEKVKSLPNSAYDQMKSMVDRINGIISSFISDIQDF</sequence>
<dbReference type="NCBIfam" id="TIGR01451">
    <property type="entry name" value="B_ant_repeat"/>
    <property type="match status" value="1"/>
</dbReference>
<feature type="compositionally biased region" description="Low complexity" evidence="1">
    <location>
        <begin position="402"/>
        <end position="421"/>
    </location>
</feature>
<dbReference type="Proteomes" id="UP000000391">
    <property type="component" value="Chromosome"/>
</dbReference>
<dbReference type="RefSeq" id="WP_013195012.1">
    <property type="nucleotide sequence ID" value="NC_014253.1"/>
</dbReference>